<dbReference type="RefSeq" id="WP_133979876.1">
    <property type="nucleotide sequence ID" value="NZ_SOCE01000001.1"/>
</dbReference>
<dbReference type="NCBIfam" id="TIGR00278">
    <property type="entry name" value="membrane protein insertion efficiency factor YidD"/>
    <property type="match status" value="1"/>
</dbReference>
<comment type="similarity">
    <text evidence="1">Belongs to the UPF0161 family.</text>
</comment>
<dbReference type="Pfam" id="PF01809">
    <property type="entry name" value="YidD"/>
    <property type="match status" value="1"/>
</dbReference>
<evidence type="ECO:0000313" key="3">
    <source>
        <dbReference type="EMBL" id="TDU89867.1"/>
    </source>
</evidence>
<keyword evidence="1" id="KW-1003">Cell membrane</keyword>
<comment type="function">
    <text evidence="1">Could be involved in insertion of integral membrane proteins into the membrane.</text>
</comment>
<dbReference type="AlphaFoldDB" id="A0A4R7TEP8"/>
<keyword evidence="1" id="KW-0472">Membrane</keyword>
<feature type="region of interest" description="Disordered" evidence="2">
    <location>
        <begin position="64"/>
        <end position="102"/>
    </location>
</feature>
<gene>
    <name evidence="3" type="ORF">EV138_3447</name>
</gene>
<sequence>MKHSPVAYGLIGFLKVYRKVVSPMYGQVCRFYPSCSAYALEAVERHGAVRGSWLAARRLARCHPWNPGGYDPVPPKDVDRGDPVSANQPGPSVDAGPAQRGA</sequence>
<dbReference type="PANTHER" id="PTHR33383:SF1">
    <property type="entry name" value="MEMBRANE PROTEIN INSERTION EFFICIENCY FACTOR-RELATED"/>
    <property type="match status" value="1"/>
</dbReference>
<dbReference type="Proteomes" id="UP000295151">
    <property type="component" value="Unassembled WGS sequence"/>
</dbReference>
<keyword evidence="4" id="KW-1185">Reference proteome</keyword>
<accession>A0A4R7TEP8</accession>
<proteinExistence type="inferred from homology"/>
<organism evidence="3 4">
    <name type="scientific">Kribbella voronezhensis</name>
    <dbReference type="NCBI Taxonomy" id="2512212"/>
    <lineage>
        <taxon>Bacteria</taxon>
        <taxon>Bacillati</taxon>
        <taxon>Actinomycetota</taxon>
        <taxon>Actinomycetes</taxon>
        <taxon>Propionibacteriales</taxon>
        <taxon>Kribbellaceae</taxon>
        <taxon>Kribbella</taxon>
    </lineage>
</organism>
<dbReference type="HAMAP" id="MF_00386">
    <property type="entry name" value="UPF0161_YidD"/>
    <property type="match status" value="1"/>
</dbReference>
<dbReference type="InterPro" id="IPR002696">
    <property type="entry name" value="Membr_insert_effic_factor_YidD"/>
</dbReference>
<comment type="caution">
    <text evidence="3">The sequence shown here is derived from an EMBL/GenBank/DDBJ whole genome shotgun (WGS) entry which is preliminary data.</text>
</comment>
<dbReference type="EMBL" id="SOCE01000001">
    <property type="protein sequence ID" value="TDU89867.1"/>
    <property type="molecule type" value="Genomic_DNA"/>
</dbReference>
<dbReference type="GO" id="GO:0005886">
    <property type="term" value="C:plasma membrane"/>
    <property type="evidence" value="ECO:0007669"/>
    <property type="project" value="UniProtKB-SubCell"/>
</dbReference>
<evidence type="ECO:0000256" key="2">
    <source>
        <dbReference type="SAM" id="MobiDB-lite"/>
    </source>
</evidence>
<evidence type="ECO:0000313" key="4">
    <source>
        <dbReference type="Proteomes" id="UP000295151"/>
    </source>
</evidence>
<dbReference type="SMART" id="SM01234">
    <property type="entry name" value="Haemolytic"/>
    <property type="match status" value="1"/>
</dbReference>
<dbReference type="OrthoDB" id="9801753at2"/>
<name>A0A4R7TEP8_9ACTN</name>
<protein>
    <recommendedName>
        <fullName evidence="1">Putative membrane protein insertion efficiency factor</fullName>
    </recommendedName>
</protein>
<comment type="subcellular location">
    <subcellularLocation>
        <location evidence="1">Cell membrane</location>
        <topology evidence="1">Peripheral membrane protein</topology>
        <orientation evidence="1">Cytoplasmic side</orientation>
    </subcellularLocation>
</comment>
<dbReference type="PANTHER" id="PTHR33383">
    <property type="entry name" value="MEMBRANE PROTEIN INSERTION EFFICIENCY FACTOR-RELATED"/>
    <property type="match status" value="1"/>
</dbReference>
<reference evidence="3 4" key="1">
    <citation type="submission" date="2019-03" db="EMBL/GenBank/DDBJ databases">
        <title>Genomic Encyclopedia of Type Strains, Phase III (KMG-III): the genomes of soil and plant-associated and newly described type strains.</title>
        <authorList>
            <person name="Whitman W."/>
        </authorList>
    </citation>
    <scope>NUCLEOTIDE SEQUENCE [LARGE SCALE GENOMIC DNA]</scope>
    <source>
        <strain evidence="3 4">VKM Ac-2575</strain>
    </source>
</reference>
<evidence type="ECO:0000256" key="1">
    <source>
        <dbReference type="HAMAP-Rule" id="MF_00386"/>
    </source>
</evidence>